<dbReference type="InterPro" id="IPR002557">
    <property type="entry name" value="Chitin-bd_dom"/>
</dbReference>
<sequence length="187" mass="20290">MGSCKVACLLLITAGLGGVISQSQICVGNVGVHNFPDPVNCNGYIVCVDETSIPMTCNEGLIFDVNILKCNYPDISVCLPNLLVTTTTTQTVPSTTTTGTTASTTTTQAVPSTTTTTTIATAAPSRPIEEPTCPDRGLHFYPHISDCQRYYKCLYGKLYVMSCPLSLLWNQDIKFCDFRWNVACRNN</sequence>
<evidence type="ECO:0000256" key="2">
    <source>
        <dbReference type="ARBA" id="ARBA00022729"/>
    </source>
</evidence>
<feature type="domain" description="Chitin-binding type-2" evidence="7">
    <location>
        <begin position="130"/>
        <end position="186"/>
    </location>
</feature>
<name>A0A1W7R8S5_AEDAL</name>
<dbReference type="InterPro" id="IPR036508">
    <property type="entry name" value="Chitin-bd_dom_sf"/>
</dbReference>
<organism evidence="8">
    <name type="scientific">Aedes albopictus</name>
    <name type="common">Asian tiger mosquito</name>
    <name type="synonym">Stegomyia albopicta</name>
    <dbReference type="NCBI Taxonomy" id="7160"/>
    <lineage>
        <taxon>Eukaryota</taxon>
        <taxon>Metazoa</taxon>
        <taxon>Ecdysozoa</taxon>
        <taxon>Arthropoda</taxon>
        <taxon>Hexapoda</taxon>
        <taxon>Insecta</taxon>
        <taxon>Pterygota</taxon>
        <taxon>Neoptera</taxon>
        <taxon>Endopterygota</taxon>
        <taxon>Diptera</taxon>
        <taxon>Nematocera</taxon>
        <taxon>Culicoidea</taxon>
        <taxon>Culicidae</taxon>
        <taxon>Culicinae</taxon>
        <taxon>Aedini</taxon>
        <taxon>Aedes</taxon>
        <taxon>Stegomyia</taxon>
    </lineage>
</organism>
<dbReference type="VEuPathDB" id="VectorBase:AALC636_023590"/>
<keyword evidence="5" id="KW-0325">Glycoprotein</keyword>
<protein>
    <submittedName>
        <fullName evidence="8">Putative peritrophic matrix protein 1-a isoform x1</fullName>
    </submittedName>
</protein>
<evidence type="ECO:0000256" key="6">
    <source>
        <dbReference type="SAM" id="SignalP"/>
    </source>
</evidence>
<keyword evidence="1" id="KW-0147">Chitin-binding</keyword>
<dbReference type="SMART" id="SM00494">
    <property type="entry name" value="ChtBD2"/>
    <property type="match status" value="2"/>
</dbReference>
<dbReference type="PANTHER" id="PTHR23301">
    <property type="entry name" value="CHITIN BINDING PERITROPHIN-A"/>
    <property type="match status" value="1"/>
</dbReference>
<dbReference type="AlphaFoldDB" id="A0A1W7R8S5"/>
<evidence type="ECO:0000256" key="5">
    <source>
        <dbReference type="ARBA" id="ARBA00023180"/>
    </source>
</evidence>
<dbReference type="EMBL" id="GEHC01000099">
    <property type="protein sequence ID" value="JAV47546.1"/>
    <property type="molecule type" value="Transcribed_RNA"/>
</dbReference>
<feature type="domain" description="Chitin-binding type-2" evidence="7">
    <location>
        <begin position="23"/>
        <end position="80"/>
    </location>
</feature>
<dbReference type="GO" id="GO:0005576">
    <property type="term" value="C:extracellular region"/>
    <property type="evidence" value="ECO:0007669"/>
    <property type="project" value="InterPro"/>
</dbReference>
<feature type="chain" id="PRO_5012642317" evidence="6">
    <location>
        <begin position="22"/>
        <end position="187"/>
    </location>
</feature>
<proteinExistence type="predicted"/>
<dbReference type="GO" id="GO:0008061">
    <property type="term" value="F:chitin binding"/>
    <property type="evidence" value="ECO:0007669"/>
    <property type="project" value="UniProtKB-KW"/>
</dbReference>
<reference evidence="8" key="1">
    <citation type="submission" date="2016-03" db="EMBL/GenBank/DDBJ databases">
        <title>RNAseq analyses of the sensorial organs of adult female Aedes albopictus.</title>
        <authorList>
            <person name="Fabrizio L."/>
            <person name="Ribeiro J.M."/>
            <person name="Arca B."/>
        </authorList>
    </citation>
    <scope>NUCLEOTIDE SEQUENCE</scope>
</reference>
<evidence type="ECO:0000256" key="1">
    <source>
        <dbReference type="ARBA" id="ARBA00022669"/>
    </source>
</evidence>
<accession>A0A1W7R8S5</accession>
<keyword evidence="2 6" id="KW-0732">Signal</keyword>
<dbReference type="PANTHER" id="PTHR23301:SF0">
    <property type="entry name" value="CHITIN-BINDING TYPE-2 DOMAIN-CONTAINING PROTEIN-RELATED"/>
    <property type="match status" value="1"/>
</dbReference>
<keyword evidence="4" id="KW-1015">Disulfide bond</keyword>
<evidence type="ECO:0000256" key="4">
    <source>
        <dbReference type="ARBA" id="ARBA00023157"/>
    </source>
</evidence>
<dbReference type="InterPro" id="IPR051940">
    <property type="entry name" value="Chitin_bind-dev_reg"/>
</dbReference>
<dbReference type="PROSITE" id="PS50940">
    <property type="entry name" value="CHIT_BIND_II"/>
    <property type="match status" value="2"/>
</dbReference>
<dbReference type="Pfam" id="PF01607">
    <property type="entry name" value="CBM_14"/>
    <property type="match status" value="2"/>
</dbReference>
<feature type="signal peptide" evidence="6">
    <location>
        <begin position="1"/>
        <end position="21"/>
    </location>
</feature>
<dbReference type="SUPFAM" id="SSF57625">
    <property type="entry name" value="Invertebrate chitin-binding proteins"/>
    <property type="match status" value="2"/>
</dbReference>
<evidence type="ECO:0000259" key="7">
    <source>
        <dbReference type="PROSITE" id="PS50940"/>
    </source>
</evidence>
<evidence type="ECO:0000313" key="8">
    <source>
        <dbReference type="EMBL" id="JAV47546.1"/>
    </source>
</evidence>
<dbReference type="Gene3D" id="2.170.140.10">
    <property type="entry name" value="Chitin binding domain"/>
    <property type="match status" value="2"/>
</dbReference>
<keyword evidence="3" id="KW-0677">Repeat</keyword>
<dbReference type="VEuPathDB" id="VectorBase:AALFPA_077972"/>
<evidence type="ECO:0000256" key="3">
    <source>
        <dbReference type="ARBA" id="ARBA00022737"/>
    </source>
</evidence>